<evidence type="ECO:0000313" key="2">
    <source>
        <dbReference type="Proteomes" id="UP001469553"/>
    </source>
</evidence>
<proteinExistence type="predicted"/>
<gene>
    <name evidence="1" type="ORF">AMECASPLE_024405</name>
</gene>
<protein>
    <submittedName>
        <fullName evidence="1">Uncharacterized protein</fullName>
    </submittedName>
</protein>
<accession>A0ABV0YFM3</accession>
<name>A0ABV0YFM3_9TELE</name>
<keyword evidence="2" id="KW-1185">Reference proteome</keyword>
<sequence length="121" mass="13811">MCQNRSSCTCKAACTRFRGHALGSAFTKRSLDRIQRTPDNDAKWSRLSWKQQHSTHTHIHTHTQDSSFCLFYSQSNFLLCQRSYFNMCYITCDSSIHAIPFVPAFLFLEQDESAAPVGPSP</sequence>
<dbReference type="EMBL" id="JAHRIP010030541">
    <property type="protein sequence ID" value="MEQ2292568.1"/>
    <property type="molecule type" value="Genomic_DNA"/>
</dbReference>
<dbReference type="Proteomes" id="UP001469553">
    <property type="component" value="Unassembled WGS sequence"/>
</dbReference>
<organism evidence="1 2">
    <name type="scientific">Ameca splendens</name>
    <dbReference type="NCBI Taxonomy" id="208324"/>
    <lineage>
        <taxon>Eukaryota</taxon>
        <taxon>Metazoa</taxon>
        <taxon>Chordata</taxon>
        <taxon>Craniata</taxon>
        <taxon>Vertebrata</taxon>
        <taxon>Euteleostomi</taxon>
        <taxon>Actinopterygii</taxon>
        <taxon>Neopterygii</taxon>
        <taxon>Teleostei</taxon>
        <taxon>Neoteleostei</taxon>
        <taxon>Acanthomorphata</taxon>
        <taxon>Ovalentaria</taxon>
        <taxon>Atherinomorphae</taxon>
        <taxon>Cyprinodontiformes</taxon>
        <taxon>Goodeidae</taxon>
        <taxon>Ameca</taxon>
    </lineage>
</organism>
<evidence type="ECO:0000313" key="1">
    <source>
        <dbReference type="EMBL" id="MEQ2292568.1"/>
    </source>
</evidence>
<reference evidence="1 2" key="1">
    <citation type="submission" date="2021-06" db="EMBL/GenBank/DDBJ databases">
        <authorList>
            <person name="Palmer J.M."/>
        </authorList>
    </citation>
    <scope>NUCLEOTIDE SEQUENCE [LARGE SCALE GENOMIC DNA]</scope>
    <source>
        <strain evidence="1 2">AS_MEX2019</strain>
        <tissue evidence="1">Muscle</tissue>
    </source>
</reference>
<comment type="caution">
    <text evidence="1">The sequence shown here is derived from an EMBL/GenBank/DDBJ whole genome shotgun (WGS) entry which is preliminary data.</text>
</comment>